<organism evidence="2 3">
    <name type="scientific">Maritimibacter fusiformis</name>
    <dbReference type="NCBI Taxonomy" id="2603819"/>
    <lineage>
        <taxon>Bacteria</taxon>
        <taxon>Pseudomonadati</taxon>
        <taxon>Pseudomonadota</taxon>
        <taxon>Alphaproteobacteria</taxon>
        <taxon>Rhodobacterales</taxon>
        <taxon>Roseobacteraceae</taxon>
        <taxon>Maritimibacter</taxon>
    </lineage>
</organism>
<keyword evidence="3" id="KW-1185">Reference proteome</keyword>
<dbReference type="EMBL" id="VSIY01000001">
    <property type="protein sequence ID" value="TYB83491.1"/>
    <property type="molecule type" value="Genomic_DNA"/>
</dbReference>
<evidence type="ECO:0000313" key="3">
    <source>
        <dbReference type="Proteomes" id="UP000322080"/>
    </source>
</evidence>
<comment type="caution">
    <text evidence="2">The sequence shown here is derived from an EMBL/GenBank/DDBJ whole genome shotgun (WGS) entry which is preliminary data.</text>
</comment>
<dbReference type="AlphaFoldDB" id="A0A5D0RSH1"/>
<sequence>MTPIRVALALTVAFGLGACAQVGDVTRASPLMPLIGGAGDAPAGVALPRDYKVVAVEVAVPASLVVAEDNSYKPRGDIVWREDGPGDRRAQVDGLVTDALRGAVADLNGARKVRLEVVVTRFHALSEKARFSAPSGLATHDIQMTMAVLDAATGEVIEAARPVGFKIDAHTSEDAIADMARGITQRSRISEALVGMVRRELGATG</sequence>
<evidence type="ECO:0008006" key="4">
    <source>
        <dbReference type="Google" id="ProtNLM"/>
    </source>
</evidence>
<evidence type="ECO:0000313" key="2">
    <source>
        <dbReference type="EMBL" id="TYB83491.1"/>
    </source>
</evidence>
<dbReference type="PROSITE" id="PS51257">
    <property type="entry name" value="PROKAR_LIPOPROTEIN"/>
    <property type="match status" value="1"/>
</dbReference>
<feature type="chain" id="PRO_5023099082" description="ABC-type transport auxiliary lipoprotein component domain-containing protein" evidence="1">
    <location>
        <begin position="21"/>
        <end position="205"/>
    </location>
</feature>
<feature type="signal peptide" evidence="1">
    <location>
        <begin position="1"/>
        <end position="20"/>
    </location>
</feature>
<dbReference type="InterPro" id="IPR046705">
    <property type="entry name" value="DUF6778"/>
</dbReference>
<reference evidence="2 3" key="1">
    <citation type="submission" date="2019-08" db="EMBL/GenBank/DDBJ databases">
        <title>Identification of a novel species of the genus Boseongicola.</title>
        <authorList>
            <person name="Zhang X.-Q."/>
        </authorList>
    </citation>
    <scope>NUCLEOTIDE SEQUENCE [LARGE SCALE GENOMIC DNA]</scope>
    <source>
        <strain evidence="2 3">HY14</strain>
    </source>
</reference>
<protein>
    <recommendedName>
        <fullName evidence="4">ABC-type transport auxiliary lipoprotein component domain-containing protein</fullName>
    </recommendedName>
</protein>
<dbReference type="Proteomes" id="UP000322080">
    <property type="component" value="Unassembled WGS sequence"/>
</dbReference>
<name>A0A5D0RSH1_9RHOB</name>
<dbReference type="Pfam" id="PF20569">
    <property type="entry name" value="DUF6778"/>
    <property type="match status" value="1"/>
</dbReference>
<accession>A0A5D0RSH1</accession>
<keyword evidence="1" id="KW-0732">Signal</keyword>
<proteinExistence type="predicted"/>
<evidence type="ECO:0000256" key="1">
    <source>
        <dbReference type="SAM" id="SignalP"/>
    </source>
</evidence>
<gene>
    <name evidence="2" type="ORF">FVF75_00235</name>
</gene>